<keyword evidence="2" id="KW-0186">Copper</keyword>
<dbReference type="InterPro" id="IPR008922">
    <property type="entry name" value="Di-copper_centre_dom_sf"/>
</dbReference>
<dbReference type="PANTHER" id="PTHR11474">
    <property type="entry name" value="TYROSINASE FAMILY MEMBER"/>
    <property type="match status" value="1"/>
</dbReference>
<dbReference type="GO" id="GO:0046872">
    <property type="term" value="F:metal ion binding"/>
    <property type="evidence" value="ECO:0007669"/>
    <property type="project" value="UniProtKB-KW"/>
</dbReference>
<comment type="caution">
    <text evidence="4">The sequence shown here is derived from an EMBL/GenBank/DDBJ whole genome shotgun (WGS) entry which is preliminary data.</text>
</comment>
<gene>
    <name evidence="4" type="ORF">BB558_006953</name>
</gene>
<dbReference type="Pfam" id="PF00264">
    <property type="entry name" value="Tyrosinase"/>
    <property type="match status" value="1"/>
</dbReference>
<evidence type="ECO:0000313" key="5">
    <source>
        <dbReference type="Proteomes" id="UP000245591"/>
    </source>
</evidence>
<dbReference type="SUPFAM" id="SSF48056">
    <property type="entry name" value="Di-copper centre-containing domain"/>
    <property type="match status" value="1"/>
</dbReference>
<feature type="domain" description="Tyrosinase copper-binding" evidence="3">
    <location>
        <begin position="244"/>
        <end position="255"/>
    </location>
</feature>
<name>A0A2U1IWC9_SMIAN</name>
<sequence>MFSMITITIIERLQTWSNGNNMFIPLLYYRLVGNSLTLLANSQNVPNPQLDDSVCNGLVVRKELSTMTSSEWNRFASANRIMYQRGWFTGLAQIHNDYAMEIHGSGFFFPWHRRFVTHYQLLLQRIDPNIVIPYWDWTSNWNAPERNIALSPSMFGGNGRGSQRCVRDGISANWERTLPSSQCITRNYRNGNTPGPFWPPDAVGQVISQNTRFSTFSRNIENGCHGNVHIGIGGDFLEMWAPNDPLFFMHHAMVDRIWSVWQEANQRRYNDISSTTFDGNPIDMNSILPYYNEPISMSISMRSSGHCYTYDNLATSSFRDLRTKNSNNTYSNGDRIPIKHCKDIPEQHYPTVVINNKTAMFNFDKDVVDNMNAFVRKVVNNLSGCK</sequence>
<dbReference type="EMBL" id="MBFU01000985">
    <property type="protein sequence ID" value="PVZ97109.1"/>
    <property type="molecule type" value="Genomic_DNA"/>
</dbReference>
<dbReference type="PROSITE" id="PS00498">
    <property type="entry name" value="TYROSINASE_2"/>
    <property type="match status" value="1"/>
</dbReference>
<keyword evidence="1" id="KW-0479">Metal-binding</keyword>
<keyword evidence="5" id="KW-1185">Reference proteome</keyword>
<dbReference type="InterPro" id="IPR002227">
    <property type="entry name" value="Tyrosinase_Cu-bd"/>
</dbReference>
<evidence type="ECO:0000259" key="3">
    <source>
        <dbReference type="PROSITE" id="PS00498"/>
    </source>
</evidence>
<protein>
    <recommendedName>
        <fullName evidence="3">Tyrosinase copper-binding domain-containing protein</fullName>
    </recommendedName>
</protein>
<dbReference type="Gene3D" id="1.10.1280.10">
    <property type="entry name" value="Di-copper center containing domain from catechol oxidase"/>
    <property type="match status" value="1"/>
</dbReference>
<dbReference type="AlphaFoldDB" id="A0A2U1IWC9"/>
<evidence type="ECO:0000256" key="2">
    <source>
        <dbReference type="ARBA" id="ARBA00023008"/>
    </source>
</evidence>
<dbReference type="Proteomes" id="UP000245591">
    <property type="component" value="Unassembled WGS sequence"/>
</dbReference>
<reference evidence="4 5" key="1">
    <citation type="journal article" date="2018" name="MBio">
        <title>Comparative Genomics Reveals the Core Gene Toolbox for the Fungus-Insect Symbiosis.</title>
        <authorList>
            <person name="Wang Y."/>
            <person name="Stata M."/>
            <person name="Wang W."/>
            <person name="Stajich J.E."/>
            <person name="White M.M."/>
            <person name="Moncalvo J.M."/>
        </authorList>
    </citation>
    <scope>NUCLEOTIDE SEQUENCE [LARGE SCALE GENOMIC DNA]</scope>
    <source>
        <strain evidence="4 5">AUS-126-30</strain>
    </source>
</reference>
<organism evidence="4 5">
    <name type="scientific">Smittium angustum</name>
    <dbReference type="NCBI Taxonomy" id="133377"/>
    <lineage>
        <taxon>Eukaryota</taxon>
        <taxon>Fungi</taxon>
        <taxon>Fungi incertae sedis</taxon>
        <taxon>Zoopagomycota</taxon>
        <taxon>Kickxellomycotina</taxon>
        <taxon>Harpellomycetes</taxon>
        <taxon>Harpellales</taxon>
        <taxon>Legeriomycetaceae</taxon>
        <taxon>Smittium</taxon>
    </lineage>
</organism>
<dbReference type="GO" id="GO:0016491">
    <property type="term" value="F:oxidoreductase activity"/>
    <property type="evidence" value="ECO:0007669"/>
    <property type="project" value="InterPro"/>
</dbReference>
<proteinExistence type="predicted"/>
<dbReference type="PANTHER" id="PTHR11474:SF126">
    <property type="entry name" value="TYROSINASE-LIKE PROTEIN TYR-1-RELATED"/>
    <property type="match status" value="1"/>
</dbReference>
<evidence type="ECO:0000313" key="4">
    <source>
        <dbReference type="EMBL" id="PVZ97109.1"/>
    </source>
</evidence>
<evidence type="ECO:0000256" key="1">
    <source>
        <dbReference type="ARBA" id="ARBA00022723"/>
    </source>
</evidence>
<dbReference type="InterPro" id="IPR050316">
    <property type="entry name" value="Tyrosinase/Hemocyanin"/>
</dbReference>
<accession>A0A2U1IWC9</accession>
<dbReference type="PRINTS" id="PR00092">
    <property type="entry name" value="TYROSINASE"/>
</dbReference>